<dbReference type="RefSeq" id="WP_008062876.1">
    <property type="nucleotide sequence ID" value="NZ_AFHG01000052.1"/>
</dbReference>
<dbReference type="Pfam" id="PF01713">
    <property type="entry name" value="Smr"/>
    <property type="match status" value="1"/>
</dbReference>
<organism evidence="2 3">
    <name type="scientific">Methyloversatilis universalis (strain ATCC BAA-1314 / DSM 25237 / JCM 13912 / CCUG 52030 / FAM5)</name>
    <dbReference type="NCBI Taxonomy" id="1000565"/>
    <lineage>
        <taxon>Bacteria</taxon>
        <taxon>Pseudomonadati</taxon>
        <taxon>Pseudomonadota</taxon>
        <taxon>Betaproteobacteria</taxon>
        <taxon>Nitrosomonadales</taxon>
        <taxon>Sterolibacteriaceae</taxon>
        <taxon>Methyloversatilis</taxon>
    </lineage>
</organism>
<dbReference type="PROSITE" id="PS50828">
    <property type="entry name" value="SMR"/>
    <property type="match status" value="1"/>
</dbReference>
<dbReference type="STRING" id="1000565.METUNv1_02867"/>
<proteinExistence type="predicted"/>
<evidence type="ECO:0000313" key="2">
    <source>
        <dbReference type="EMBL" id="EGK71472.1"/>
    </source>
</evidence>
<protein>
    <recommendedName>
        <fullName evidence="1">Smr domain-containing protein</fullName>
    </recommendedName>
</protein>
<dbReference type="OrthoDB" id="9808881at2"/>
<name>F5REZ1_METUF</name>
<dbReference type="InterPro" id="IPR036063">
    <property type="entry name" value="Smr_dom_sf"/>
</dbReference>
<dbReference type="EMBL" id="AFHG01000052">
    <property type="protein sequence ID" value="EGK71472.1"/>
    <property type="molecule type" value="Genomic_DNA"/>
</dbReference>
<evidence type="ECO:0000313" key="3">
    <source>
        <dbReference type="Proteomes" id="UP000005019"/>
    </source>
</evidence>
<comment type="caution">
    <text evidence="2">The sequence shown here is derived from an EMBL/GenBank/DDBJ whole genome shotgun (WGS) entry which is preliminary data.</text>
</comment>
<dbReference type="SMART" id="SM00463">
    <property type="entry name" value="SMR"/>
    <property type="match status" value="1"/>
</dbReference>
<keyword evidence="3" id="KW-1185">Reference proteome</keyword>
<dbReference type="PANTHER" id="PTHR35562">
    <property type="entry name" value="DNA ENDONUCLEASE SMRA-RELATED"/>
    <property type="match status" value="1"/>
</dbReference>
<evidence type="ECO:0000259" key="1">
    <source>
        <dbReference type="PROSITE" id="PS50828"/>
    </source>
</evidence>
<sequence>MSSKKRRHPRAPALPSEDDIALFRQAVVGVQPITTDRVLLELPPPRAWPAQREADDLSVLAESIRGPLSIDLRLEGGEEPSFLRAGLTRQVLRDLRRGRWVSQGQIDLHGATRDVAHDLVVEFLHDAHRRGIRCVRVIHGKGLGSPGREPVLKGLVLRWLMHRPEVLAFCQARPHEGGAGALMVLLKPATRD</sequence>
<dbReference type="eggNOG" id="COG2840">
    <property type="taxonomic scope" value="Bacteria"/>
</dbReference>
<reference evidence="2 3" key="1">
    <citation type="journal article" date="2011" name="J. Bacteriol.">
        <title>Genome sequence of Methyloversatilis universalis FAM5T, a methylotrophic representative of the order Rhodocyclales.</title>
        <authorList>
            <person name="Kittichotirat W."/>
            <person name="Good N.M."/>
            <person name="Hall R."/>
            <person name="Bringel F."/>
            <person name="Lajus A."/>
            <person name="Medigue C."/>
            <person name="Smalley N.E."/>
            <person name="Beck D."/>
            <person name="Bumgarner R."/>
            <person name="Vuilleumier S."/>
            <person name="Kalyuzhnaya M.G."/>
        </authorList>
    </citation>
    <scope>NUCLEOTIDE SEQUENCE [LARGE SCALE GENOMIC DNA]</scope>
    <source>
        <strain evidence="3">ATCC BAA-1314 / JCM 13912 / FAM5</strain>
    </source>
</reference>
<dbReference type="PANTHER" id="PTHR35562:SF2">
    <property type="entry name" value="DNA ENDONUCLEASE SMRA-RELATED"/>
    <property type="match status" value="1"/>
</dbReference>
<dbReference type="Proteomes" id="UP000005019">
    <property type="component" value="Unassembled WGS sequence"/>
</dbReference>
<dbReference type="SUPFAM" id="SSF160443">
    <property type="entry name" value="SMR domain-like"/>
    <property type="match status" value="1"/>
</dbReference>
<feature type="domain" description="Smr" evidence="1">
    <location>
        <begin position="106"/>
        <end position="187"/>
    </location>
</feature>
<accession>F5REZ1</accession>
<dbReference type="InterPro" id="IPR002625">
    <property type="entry name" value="Smr_dom"/>
</dbReference>
<gene>
    <name evidence="2" type="ORF">METUNv1_02867</name>
</gene>
<dbReference type="AlphaFoldDB" id="F5REZ1"/>
<dbReference type="Gene3D" id="3.30.1370.110">
    <property type="match status" value="1"/>
</dbReference>